<organism evidence="13 14">
    <name type="scientific">Bariatricus massiliensis</name>
    <dbReference type="NCBI Taxonomy" id="1745713"/>
    <lineage>
        <taxon>Bacteria</taxon>
        <taxon>Bacillati</taxon>
        <taxon>Bacillota</taxon>
        <taxon>Clostridia</taxon>
        <taxon>Lachnospirales</taxon>
        <taxon>Lachnospiraceae</taxon>
        <taxon>Bariatricus</taxon>
    </lineage>
</organism>
<dbReference type="InterPro" id="IPR019480">
    <property type="entry name" value="Dihydroorotate_DH_Fe-S-bd"/>
</dbReference>
<name>A0ABS8DDG0_9FIRM</name>
<dbReference type="Pfam" id="PF10418">
    <property type="entry name" value="DHODB_Fe-S_bind"/>
    <property type="match status" value="1"/>
</dbReference>
<dbReference type="Gene3D" id="3.40.50.80">
    <property type="entry name" value="Nucleotide-binding domain of ferredoxin-NADP reductase (FNR) module"/>
    <property type="match status" value="1"/>
</dbReference>
<keyword evidence="6 11" id="KW-0274">FAD</keyword>
<dbReference type="SUPFAM" id="SSF63380">
    <property type="entry name" value="Riboflavin synthase domain-like"/>
    <property type="match status" value="1"/>
</dbReference>
<evidence type="ECO:0000313" key="14">
    <source>
        <dbReference type="Proteomes" id="UP001299546"/>
    </source>
</evidence>
<evidence type="ECO:0000256" key="6">
    <source>
        <dbReference type="ARBA" id="ARBA00022827"/>
    </source>
</evidence>
<evidence type="ECO:0000256" key="10">
    <source>
        <dbReference type="ARBA" id="ARBA00023014"/>
    </source>
</evidence>
<evidence type="ECO:0000256" key="1">
    <source>
        <dbReference type="ARBA" id="ARBA00006422"/>
    </source>
</evidence>
<feature type="binding site" evidence="11">
    <location>
        <begin position="52"/>
        <end position="55"/>
    </location>
    <ligand>
        <name>FAD</name>
        <dbReference type="ChEBI" id="CHEBI:57692"/>
    </ligand>
</feature>
<dbReference type="Pfam" id="PF00175">
    <property type="entry name" value="NAD_binding_1"/>
    <property type="match status" value="1"/>
</dbReference>
<evidence type="ECO:0000313" key="13">
    <source>
        <dbReference type="EMBL" id="MCB7386456.1"/>
    </source>
</evidence>
<dbReference type="Gene3D" id="2.10.240.10">
    <property type="entry name" value="Dihydroorotate dehydrogenase, electron transfer subunit"/>
    <property type="match status" value="1"/>
</dbReference>
<comment type="caution">
    <text evidence="13">The sequence shown here is derived from an EMBL/GenBank/DDBJ whole genome shotgun (WGS) entry which is preliminary data.</text>
</comment>
<dbReference type="InterPro" id="IPR023455">
    <property type="entry name" value="Dihydroorotate_DHASE_ETsu"/>
</dbReference>
<dbReference type="Gene3D" id="2.40.30.10">
    <property type="entry name" value="Translation factors"/>
    <property type="match status" value="1"/>
</dbReference>
<sequence length="260" mass="28537">MRKQKEQAVIVSQEELAQGIFSMRLQTEAAAEARPGQFISMYTKDGSKLLPRPISICEIDTEKSQIRVVYRVTGEKTGTEQFSQMKQGDTIPIIGPLGNGFPLQQAVGKKAFLMGGGIGVPPILELSKQLDCAKKQIVVGYRDEDTFLKSEFEENGEVYISTEDGSVGTKGNVMDAIRENGLEADIIYACGPTPMLRAIKKYAEDNAIECYLSLEERMACGIGACLGCVCKSKEKDHHSNVNNKRICKDGPVFLSTEVEI</sequence>
<feature type="binding site" evidence="11">
    <location>
        <position position="225"/>
    </location>
    <ligand>
        <name>[2Fe-2S] cluster</name>
        <dbReference type="ChEBI" id="CHEBI:190135"/>
    </ligand>
</feature>
<evidence type="ECO:0000256" key="7">
    <source>
        <dbReference type="ARBA" id="ARBA00022975"/>
    </source>
</evidence>
<feature type="binding site" evidence="11">
    <location>
        <position position="228"/>
    </location>
    <ligand>
        <name>[2Fe-2S] cluster</name>
        <dbReference type="ChEBI" id="CHEBI:190135"/>
    </ligand>
</feature>
<evidence type="ECO:0000259" key="12">
    <source>
        <dbReference type="PROSITE" id="PS51384"/>
    </source>
</evidence>
<comment type="cofactor">
    <cofactor evidence="11">
        <name>FAD</name>
        <dbReference type="ChEBI" id="CHEBI:57692"/>
    </cofactor>
    <text evidence="11">Binds 1 FAD per subunit.</text>
</comment>
<evidence type="ECO:0000256" key="5">
    <source>
        <dbReference type="ARBA" id="ARBA00022723"/>
    </source>
</evidence>
<comment type="function">
    <text evidence="11">Responsible for channeling the electrons from the oxidation of dihydroorotate from the FMN redox center in the PyrD type B subunit to the ultimate electron acceptor NAD(+).</text>
</comment>
<dbReference type="RefSeq" id="WP_066736900.1">
    <property type="nucleotide sequence ID" value="NZ_JAJCIQ010000002.1"/>
</dbReference>
<keyword evidence="10 11" id="KW-0411">Iron-sulfur</keyword>
<evidence type="ECO:0000256" key="3">
    <source>
        <dbReference type="ARBA" id="ARBA00022630"/>
    </source>
</evidence>
<evidence type="ECO:0000256" key="11">
    <source>
        <dbReference type="HAMAP-Rule" id="MF_01211"/>
    </source>
</evidence>
<keyword evidence="3 11" id="KW-0285">Flavoprotein</keyword>
<dbReference type="Pfam" id="PF00970">
    <property type="entry name" value="FAD_binding_6"/>
    <property type="match status" value="1"/>
</dbReference>
<comment type="pathway">
    <text evidence="11">Pyrimidine metabolism; UMP biosynthesis via de novo pathway; orotate from (S)-dihydroorotate (NAD(+) route): step 1/1.</text>
</comment>
<dbReference type="HAMAP" id="MF_01211">
    <property type="entry name" value="DHODB_Fe_S_bind"/>
    <property type="match status" value="1"/>
</dbReference>
<accession>A0ABS8DDG0</accession>
<keyword evidence="2 11" id="KW-0813">Transport</keyword>
<keyword evidence="4 11" id="KW-0001">2Fe-2S</keyword>
<feature type="binding site" evidence="11">
    <location>
        <position position="220"/>
    </location>
    <ligand>
        <name>[2Fe-2S] cluster</name>
        <dbReference type="ChEBI" id="CHEBI:190135"/>
    </ligand>
</feature>
<dbReference type="CDD" id="cd06218">
    <property type="entry name" value="DHOD_e_trans"/>
    <property type="match status" value="1"/>
</dbReference>
<keyword evidence="9 11" id="KW-0408">Iron</keyword>
<feature type="binding site" evidence="11">
    <location>
        <begin position="69"/>
        <end position="71"/>
    </location>
    <ligand>
        <name>FAD</name>
        <dbReference type="ChEBI" id="CHEBI:57692"/>
    </ligand>
</feature>
<dbReference type="InterPro" id="IPR017927">
    <property type="entry name" value="FAD-bd_FR_type"/>
</dbReference>
<keyword evidence="8 11" id="KW-0249">Electron transport</keyword>
<dbReference type="EMBL" id="JAJCIS010000002">
    <property type="protein sequence ID" value="MCB7386456.1"/>
    <property type="molecule type" value="Genomic_DNA"/>
</dbReference>
<dbReference type="InterPro" id="IPR001433">
    <property type="entry name" value="OxRdtase_FAD/NAD-bd"/>
</dbReference>
<dbReference type="InterPro" id="IPR012165">
    <property type="entry name" value="Cyt_c3_hydrogenase_gsu"/>
</dbReference>
<keyword evidence="7 11" id="KW-0665">Pyrimidine biosynthesis</keyword>
<comment type="similarity">
    <text evidence="1 11">Belongs to the PyrK family.</text>
</comment>
<proteinExistence type="inferred from homology"/>
<dbReference type="NCBIfam" id="NF000798">
    <property type="entry name" value="PRK00054.1-3"/>
    <property type="match status" value="1"/>
</dbReference>
<keyword evidence="14" id="KW-1185">Reference proteome</keyword>
<reference evidence="13 14" key="1">
    <citation type="submission" date="2021-10" db="EMBL/GenBank/DDBJ databases">
        <title>Collection of gut derived symbiotic bacterial strains cultured from healthy donors.</title>
        <authorList>
            <person name="Lin H."/>
            <person name="Littmann E."/>
            <person name="Kohout C."/>
            <person name="Pamer E.G."/>
        </authorList>
    </citation>
    <scope>NUCLEOTIDE SEQUENCE [LARGE SCALE GENOMIC DNA]</scope>
    <source>
        <strain evidence="13 14">DFI.1.165</strain>
    </source>
</reference>
<feature type="domain" description="FAD-binding FR-type" evidence="12">
    <location>
        <begin position="3"/>
        <end position="103"/>
    </location>
</feature>
<keyword evidence="5 11" id="KW-0479">Metal-binding</keyword>
<evidence type="ECO:0000256" key="4">
    <source>
        <dbReference type="ARBA" id="ARBA00022714"/>
    </source>
</evidence>
<dbReference type="Proteomes" id="UP001299546">
    <property type="component" value="Unassembled WGS sequence"/>
</dbReference>
<dbReference type="SUPFAM" id="SSF52343">
    <property type="entry name" value="Ferredoxin reductase-like, C-terminal NADP-linked domain"/>
    <property type="match status" value="1"/>
</dbReference>
<dbReference type="PANTHER" id="PTHR43513:SF3">
    <property type="entry name" value="DIHYDROOROTATE DEHYDROGENASE B (NAD(+)), ELECTRON TRANSFER SUBUNIT-RELATED"/>
    <property type="match status" value="1"/>
</dbReference>
<evidence type="ECO:0000256" key="2">
    <source>
        <dbReference type="ARBA" id="ARBA00022448"/>
    </source>
</evidence>
<dbReference type="InterPro" id="IPR037117">
    <property type="entry name" value="Dihydroorotate_DH_ele_sf"/>
</dbReference>
<comment type="cofactor">
    <cofactor evidence="11">
        <name>[2Fe-2S] cluster</name>
        <dbReference type="ChEBI" id="CHEBI:190135"/>
    </cofactor>
    <text evidence="11">Binds 1 [2Fe-2S] cluster per subunit.</text>
</comment>
<evidence type="ECO:0000256" key="8">
    <source>
        <dbReference type="ARBA" id="ARBA00022982"/>
    </source>
</evidence>
<dbReference type="PRINTS" id="PR00409">
    <property type="entry name" value="PHDIOXRDTASE"/>
</dbReference>
<evidence type="ECO:0000256" key="9">
    <source>
        <dbReference type="ARBA" id="ARBA00023004"/>
    </source>
</evidence>
<protein>
    <recommendedName>
        <fullName evidence="11">Dihydroorotate dehydrogenase B (NAD(+)), electron transfer subunit</fullName>
    </recommendedName>
    <alternativeName>
        <fullName evidence="11">Dihydroorotate oxidase B, electron transfer subunit</fullName>
    </alternativeName>
</protein>
<dbReference type="InterPro" id="IPR050353">
    <property type="entry name" value="PyrK_electron_transfer"/>
</dbReference>
<dbReference type="PROSITE" id="PS51384">
    <property type="entry name" value="FAD_FR"/>
    <property type="match status" value="1"/>
</dbReference>
<feature type="binding site" evidence="11">
    <location>
        <begin position="78"/>
        <end position="79"/>
    </location>
    <ligand>
        <name>FAD</name>
        <dbReference type="ChEBI" id="CHEBI:57692"/>
    </ligand>
</feature>
<feature type="binding site" evidence="11">
    <location>
        <position position="247"/>
    </location>
    <ligand>
        <name>[2Fe-2S] cluster</name>
        <dbReference type="ChEBI" id="CHEBI:190135"/>
    </ligand>
</feature>
<dbReference type="PANTHER" id="PTHR43513">
    <property type="entry name" value="DIHYDROOROTATE DEHYDROGENASE B (NAD(+)), ELECTRON TRANSFER SUBUNIT"/>
    <property type="match status" value="1"/>
</dbReference>
<dbReference type="InterPro" id="IPR039261">
    <property type="entry name" value="FNR_nucleotide-bd"/>
</dbReference>
<gene>
    <name evidence="11" type="primary">pyrK</name>
    <name evidence="13" type="ORF">LIZ65_04075</name>
</gene>
<comment type="subunit">
    <text evidence="11">Heterotetramer of 2 PyrK and 2 PyrD type B subunits.</text>
</comment>
<dbReference type="InterPro" id="IPR017938">
    <property type="entry name" value="Riboflavin_synthase-like_b-brl"/>
</dbReference>
<dbReference type="InterPro" id="IPR008333">
    <property type="entry name" value="Cbr1-like_FAD-bd_dom"/>
</dbReference>
<dbReference type="PIRSF" id="PIRSF006816">
    <property type="entry name" value="Cyc3_hyd_g"/>
    <property type="match status" value="1"/>
</dbReference>